<dbReference type="InterPro" id="IPR045276">
    <property type="entry name" value="YbiO_bact"/>
</dbReference>
<gene>
    <name evidence="11" type="ORF">ENX16_07505</name>
</gene>
<reference evidence="11" key="1">
    <citation type="journal article" date="2020" name="mSystems">
        <title>Genome- and Community-Level Interaction Insights into Carbon Utilization and Element Cycling Functions of Hydrothermarchaeota in Hydrothermal Sediment.</title>
        <authorList>
            <person name="Zhou Z."/>
            <person name="Liu Y."/>
            <person name="Xu W."/>
            <person name="Pan J."/>
            <person name="Luo Z.H."/>
            <person name="Li M."/>
        </authorList>
    </citation>
    <scope>NUCLEOTIDE SEQUENCE [LARGE SCALE GENOMIC DNA]</scope>
    <source>
        <strain evidence="11">SpSt-914</strain>
    </source>
</reference>
<dbReference type="GO" id="GO:0008381">
    <property type="term" value="F:mechanosensitive monoatomic ion channel activity"/>
    <property type="evidence" value="ECO:0007669"/>
    <property type="project" value="InterPro"/>
</dbReference>
<dbReference type="Pfam" id="PF00924">
    <property type="entry name" value="MS_channel_2nd"/>
    <property type="match status" value="1"/>
</dbReference>
<evidence type="ECO:0000256" key="6">
    <source>
        <dbReference type="ARBA" id="ARBA00023136"/>
    </source>
</evidence>
<dbReference type="PANTHER" id="PTHR30460">
    <property type="entry name" value="MODERATE CONDUCTANCE MECHANOSENSITIVE CHANNEL YBIO"/>
    <property type="match status" value="1"/>
</dbReference>
<feature type="transmembrane region" description="Helical" evidence="7">
    <location>
        <begin position="20"/>
        <end position="41"/>
    </location>
</feature>
<feature type="transmembrane region" description="Helical" evidence="7">
    <location>
        <begin position="93"/>
        <end position="113"/>
    </location>
</feature>
<evidence type="ECO:0000256" key="5">
    <source>
        <dbReference type="ARBA" id="ARBA00022989"/>
    </source>
</evidence>
<evidence type="ECO:0000259" key="9">
    <source>
        <dbReference type="Pfam" id="PF21082"/>
    </source>
</evidence>
<dbReference type="InterPro" id="IPR010920">
    <property type="entry name" value="LSM_dom_sf"/>
</dbReference>
<dbReference type="Pfam" id="PF21088">
    <property type="entry name" value="MS_channel_1st"/>
    <property type="match status" value="1"/>
</dbReference>
<dbReference type="Gene3D" id="2.30.30.60">
    <property type="match status" value="1"/>
</dbReference>
<proteinExistence type="inferred from homology"/>
<keyword evidence="6 7" id="KW-0472">Membrane</keyword>
<dbReference type="Gene3D" id="1.10.287.1260">
    <property type="match status" value="1"/>
</dbReference>
<dbReference type="InterPro" id="IPR023408">
    <property type="entry name" value="MscS_beta-dom_sf"/>
</dbReference>
<evidence type="ECO:0000259" key="8">
    <source>
        <dbReference type="Pfam" id="PF00924"/>
    </source>
</evidence>
<dbReference type="SUPFAM" id="SSF50182">
    <property type="entry name" value="Sm-like ribonucleoproteins"/>
    <property type="match status" value="1"/>
</dbReference>
<dbReference type="SUPFAM" id="SSF82861">
    <property type="entry name" value="Mechanosensitive channel protein MscS (YggB), transmembrane region"/>
    <property type="match status" value="1"/>
</dbReference>
<comment type="subcellular location">
    <subcellularLocation>
        <location evidence="1">Cell membrane</location>
        <topology evidence="1">Multi-pass membrane protein</topology>
    </subcellularLocation>
</comment>
<feature type="domain" description="Mechanosensitive ion channel MscS C-terminal" evidence="9">
    <location>
        <begin position="182"/>
        <end position="267"/>
    </location>
</feature>
<evidence type="ECO:0000256" key="7">
    <source>
        <dbReference type="SAM" id="Phobius"/>
    </source>
</evidence>
<dbReference type="InterPro" id="IPR006685">
    <property type="entry name" value="MscS_channel_2nd"/>
</dbReference>
<dbReference type="GO" id="GO:0005886">
    <property type="term" value="C:plasma membrane"/>
    <property type="evidence" value="ECO:0007669"/>
    <property type="project" value="UniProtKB-SubCell"/>
</dbReference>
<keyword evidence="5 7" id="KW-1133">Transmembrane helix</keyword>
<feature type="domain" description="Mechanosensitive ion channel transmembrane helices 2/3" evidence="10">
    <location>
        <begin position="70"/>
        <end position="110"/>
    </location>
</feature>
<dbReference type="InterPro" id="IPR049278">
    <property type="entry name" value="MS_channel_C"/>
</dbReference>
<dbReference type="InterPro" id="IPR049142">
    <property type="entry name" value="MS_channel_1st"/>
</dbReference>
<keyword evidence="4 7" id="KW-0812">Transmembrane</keyword>
<evidence type="ECO:0000256" key="2">
    <source>
        <dbReference type="ARBA" id="ARBA00008017"/>
    </source>
</evidence>
<accession>A0A7V3PV27</accession>
<feature type="domain" description="Mechanosensitive ion channel MscS" evidence="8">
    <location>
        <begin position="111"/>
        <end position="173"/>
    </location>
</feature>
<evidence type="ECO:0000256" key="4">
    <source>
        <dbReference type="ARBA" id="ARBA00022692"/>
    </source>
</evidence>
<organism evidence="11">
    <name type="scientific">candidate division WOR-3 bacterium</name>
    <dbReference type="NCBI Taxonomy" id="2052148"/>
    <lineage>
        <taxon>Bacteria</taxon>
        <taxon>Bacteria division WOR-3</taxon>
    </lineage>
</organism>
<evidence type="ECO:0000256" key="1">
    <source>
        <dbReference type="ARBA" id="ARBA00004651"/>
    </source>
</evidence>
<sequence length="277" mass="31235">MFWQELGRSLKEQFFAPGKMLVYVRALINILIIIVGAWGITRGFKWLISRIHRRKEERYVRTIVPLVHSLARYFILIIAVILILRAVGVDYKAILAGAGVAGLAIGFGAQTLIKDFISGFFILFEGLLAVGDYISTGQIEGTVEKIGLRVTQLRAFDGTLWTIPNGELTRFGNKNRDYMRVLVSFDIAYEQNADNVLAVVAQASEKWYQENQSLCLEKPEVQGLLSFGDSGLGVRVVCKVRAGEQWEAERKLRLQLKQAFDAAGVEIPFPRRVVYHR</sequence>
<comment type="caution">
    <text evidence="11">The sequence shown here is derived from an EMBL/GenBank/DDBJ whole genome shotgun (WGS) entry which is preliminary data.</text>
</comment>
<protein>
    <submittedName>
        <fullName evidence="11">Mechanosensitive ion channel family protein</fullName>
    </submittedName>
</protein>
<comment type="similarity">
    <text evidence="2">Belongs to the MscS (TC 1.A.23) family.</text>
</comment>
<feature type="transmembrane region" description="Helical" evidence="7">
    <location>
        <begin position="62"/>
        <end position="87"/>
    </location>
</feature>
<dbReference type="Gene3D" id="3.30.70.100">
    <property type="match status" value="1"/>
</dbReference>
<dbReference type="PANTHER" id="PTHR30460:SF0">
    <property type="entry name" value="MODERATE CONDUCTANCE MECHANOSENSITIVE CHANNEL YBIO"/>
    <property type="match status" value="1"/>
</dbReference>
<keyword evidence="3" id="KW-1003">Cell membrane</keyword>
<dbReference type="InterPro" id="IPR011014">
    <property type="entry name" value="MscS_channel_TM-2"/>
</dbReference>
<dbReference type="AlphaFoldDB" id="A0A7V3PV27"/>
<dbReference type="Pfam" id="PF21082">
    <property type="entry name" value="MS_channel_3rd"/>
    <property type="match status" value="1"/>
</dbReference>
<evidence type="ECO:0000259" key="10">
    <source>
        <dbReference type="Pfam" id="PF21088"/>
    </source>
</evidence>
<dbReference type="FunFam" id="2.30.30.60:FF:000001">
    <property type="entry name" value="MscS Mechanosensitive ion channel"/>
    <property type="match status" value="1"/>
</dbReference>
<dbReference type="InterPro" id="IPR011066">
    <property type="entry name" value="MscS_channel_C_sf"/>
</dbReference>
<dbReference type="SUPFAM" id="SSF82689">
    <property type="entry name" value="Mechanosensitive channel protein MscS (YggB), C-terminal domain"/>
    <property type="match status" value="1"/>
</dbReference>
<evidence type="ECO:0000256" key="3">
    <source>
        <dbReference type="ARBA" id="ARBA00022475"/>
    </source>
</evidence>
<dbReference type="EMBL" id="DTMZ01000187">
    <property type="protein sequence ID" value="HGD13903.1"/>
    <property type="molecule type" value="Genomic_DNA"/>
</dbReference>
<name>A0A7V3PV27_UNCW3</name>
<evidence type="ECO:0000313" key="11">
    <source>
        <dbReference type="EMBL" id="HGD13903.1"/>
    </source>
</evidence>